<organism evidence="2 3">
    <name type="scientific">Candidatus Acidulodesulfobacterium acidiphilum</name>
    <dbReference type="NCBI Taxonomy" id="2597224"/>
    <lineage>
        <taxon>Bacteria</taxon>
        <taxon>Deltaproteobacteria</taxon>
        <taxon>Candidatus Acidulodesulfobacterales</taxon>
        <taxon>Candidatus Acidulodesulfobacterium</taxon>
    </lineage>
</organism>
<keyword evidence="1" id="KW-1133">Transmembrane helix</keyword>
<dbReference type="AlphaFoldDB" id="A0A520XGM7"/>
<gene>
    <name evidence="2" type="ORF">EVJ48_00015</name>
</gene>
<accession>A0A520XGM7</accession>
<proteinExistence type="predicted"/>
<dbReference type="PANTHER" id="PTHR35335:SF1">
    <property type="entry name" value="UPF0716 PROTEIN FXSA"/>
    <property type="match status" value="1"/>
</dbReference>
<keyword evidence="1" id="KW-0472">Membrane</keyword>
<feature type="transmembrane region" description="Helical" evidence="1">
    <location>
        <begin position="74"/>
        <end position="93"/>
    </location>
</feature>
<reference evidence="2 3" key="1">
    <citation type="submission" date="2019-01" db="EMBL/GenBank/DDBJ databases">
        <title>Insights into ecological role of a new deltaproteobacterial order Candidatus Sinidesulfobacterales (Sva0485) by metagenomics and metatranscriptomics.</title>
        <authorList>
            <person name="Tan S."/>
            <person name="Liu J."/>
            <person name="Fang Y."/>
            <person name="Hedlund B."/>
            <person name="Lian Z.-H."/>
            <person name="Huang L.-Y."/>
            <person name="Li J.-T."/>
            <person name="Huang L.-N."/>
            <person name="Li W.-J."/>
            <person name="Jiang H.-C."/>
            <person name="Dong H.-L."/>
            <person name="Shu W.-S."/>
        </authorList>
    </citation>
    <scope>NUCLEOTIDE SEQUENCE [LARGE SCALE GENOMIC DNA]</scope>
    <source>
        <strain evidence="2">AP4</strain>
    </source>
</reference>
<evidence type="ECO:0000313" key="3">
    <source>
        <dbReference type="Proteomes" id="UP000322454"/>
    </source>
</evidence>
<dbReference type="InterPro" id="IPR007313">
    <property type="entry name" value="FxsA"/>
</dbReference>
<dbReference type="NCBIfam" id="NF008528">
    <property type="entry name" value="PRK11463.1-2"/>
    <property type="match status" value="1"/>
</dbReference>
<evidence type="ECO:0000313" key="2">
    <source>
        <dbReference type="EMBL" id="RZV40343.1"/>
    </source>
</evidence>
<evidence type="ECO:0000256" key="1">
    <source>
        <dbReference type="SAM" id="Phobius"/>
    </source>
</evidence>
<keyword evidence="1" id="KW-0812">Transmembrane</keyword>
<protein>
    <submittedName>
        <fullName evidence="2">FxsA family protein</fullName>
    </submittedName>
</protein>
<dbReference type="GO" id="GO:0016020">
    <property type="term" value="C:membrane"/>
    <property type="evidence" value="ECO:0007669"/>
    <property type="project" value="InterPro"/>
</dbReference>
<name>A0A520XGM7_9DELT</name>
<sequence>MGLFGKIFFAIVIDIFLEIYVFIEIAERLGYAETAGLLILFSIAGYVITKRIKYAAFQNALSDFSKGKILNKNFIKSAAYFIAGVLFFIPGFITDCIAVLFLIPFLNYFLIYLIFKYFKNKLKGNFTYYYHNVHNEAEDGMDVFTTEAGEAEDLDADEKPHKTNLISLPFKKH</sequence>
<dbReference type="Proteomes" id="UP000322454">
    <property type="component" value="Unassembled WGS sequence"/>
</dbReference>
<feature type="transmembrane region" description="Helical" evidence="1">
    <location>
        <begin position="99"/>
        <end position="118"/>
    </location>
</feature>
<feature type="transmembrane region" description="Helical" evidence="1">
    <location>
        <begin position="7"/>
        <end position="23"/>
    </location>
</feature>
<feature type="transmembrane region" description="Helical" evidence="1">
    <location>
        <begin position="29"/>
        <end position="48"/>
    </location>
</feature>
<comment type="caution">
    <text evidence="2">The sequence shown here is derived from an EMBL/GenBank/DDBJ whole genome shotgun (WGS) entry which is preliminary data.</text>
</comment>
<dbReference type="EMBL" id="SHMQ01000001">
    <property type="protein sequence ID" value="RZV40343.1"/>
    <property type="molecule type" value="Genomic_DNA"/>
</dbReference>
<dbReference type="Pfam" id="PF04186">
    <property type="entry name" value="FxsA"/>
    <property type="match status" value="1"/>
</dbReference>
<dbReference type="PANTHER" id="PTHR35335">
    <property type="entry name" value="UPF0716 PROTEIN FXSA"/>
    <property type="match status" value="1"/>
</dbReference>